<evidence type="ECO:0000256" key="5">
    <source>
        <dbReference type="ARBA" id="ARBA00022963"/>
    </source>
</evidence>
<evidence type="ECO:0000256" key="7">
    <source>
        <dbReference type="SAM" id="Coils"/>
    </source>
</evidence>
<evidence type="ECO:0000256" key="1">
    <source>
        <dbReference type="ARBA" id="ARBA00000798"/>
    </source>
</evidence>
<feature type="coiled-coil region" evidence="7">
    <location>
        <begin position="299"/>
        <end position="326"/>
    </location>
</feature>
<keyword evidence="5" id="KW-0442">Lipid degradation</keyword>
<keyword evidence="7" id="KW-0175">Coiled coil</keyword>
<gene>
    <name evidence="10" type="ORF">QQ020_22990</name>
</gene>
<feature type="transmembrane region" description="Helical" evidence="8">
    <location>
        <begin position="449"/>
        <end position="468"/>
    </location>
</feature>
<evidence type="ECO:0000313" key="11">
    <source>
        <dbReference type="Proteomes" id="UP001172083"/>
    </source>
</evidence>
<reference evidence="10" key="1">
    <citation type="submission" date="2023-06" db="EMBL/GenBank/DDBJ databases">
        <title>Genomic of Agaribacillus aureum.</title>
        <authorList>
            <person name="Wang G."/>
        </authorList>
    </citation>
    <scope>NUCLEOTIDE SEQUENCE</scope>
    <source>
        <strain evidence="10">BMA12</strain>
    </source>
</reference>
<comment type="similarity">
    <text evidence="2">Belongs to the phospholipase D family.</text>
</comment>
<feature type="coiled-coil region" evidence="7">
    <location>
        <begin position="523"/>
        <end position="557"/>
    </location>
</feature>
<feature type="domain" description="PLD phosphodiesterase" evidence="9">
    <location>
        <begin position="113"/>
        <end position="140"/>
    </location>
</feature>
<dbReference type="Pfam" id="PF13091">
    <property type="entry name" value="PLDc_2"/>
    <property type="match status" value="1"/>
</dbReference>
<name>A0ABT8LB23_9BACT</name>
<comment type="catalytic activity">
    <reaction evidence="1">
        <text>a 1,2-diacyl-sn-glycero-3-phosphocholine + H2O = a 1,2-diacyl-sn-glycero-3-phosphate + choline + H(+)</text>
        <dbReference type="Rhea" id="RHEA:14445"/>
        <dbReference type="ChEBI" id="CHEBI:15354"/>
        <dbReference type="ChEBI" id="CHEBI:15377"/>
        <dbReference type="ChEBI" id="CHEBI:15378"/>
        <dbReference type="ChEBI" id="CHEBI:57643"/>
        <dbReference type="ChEBI" id="CHEBI:58608"/>
        <dbReference type="EC" id="3.1.4.4"/>
    </reaction>
</comment>
<feature type="transmembrane region" description="Helical" evidence="8">
    <location>
        <begin position="363"/>
        <end position="385"/>
    </location>
</feature>
<evidence type="ECO:0000259" key="9">
    <source>
        <dbReference type="PROSITE" id="PS50035"/>
    </source>
</evidence>
<keyword evidence="6" id="KW-0443">Lipid metabolism</keyword>
<keyword evidence="11" id="KW-1185">Reference proteome</keyword>
<evidence type="ECO:0000256" key="3">
    <source>
        <dbReference type="ARBA" id="ARBA00012027"/>
    </source>
</evidence>
<dbReference type="PANTHER" id="PTHR43856">
    <property type="entry name" value="CARDIOLIPIN HYDROLASE"/>
    <property type="match status" value="1"/>
</dbReference>
<dbReference type="SUPFAM" id="SSF56024">
    <property type="entry name" value="Phospholipase D/nuclease"/>
    <property type="match status" value="1"/>
</dbReference>
<dbReference type="InterPro" id="IPR025202">
    <property type="entry name" value="PLD-like_dom"/>
</dbReference>
<dbReference type="Proteomes" id="UP001172083">
    <property type="component" value="Unassembled WGS sequence"/>
</dbReference>
<dbReference type="EC" id="3.1.4.4" evidence="3"/>
<feature type="transmembrane region" description="Helical" evidence="8">
    <location>
        <begin position="496"/>
        <end position="514"/>
    </location>
</feature>
<feature type="transmembrane region" description="Helical" evidence="8">
    <location>
        <begin position="420"/>
        <end position="440"/>
    </location>
</feature>
<dbReference type="PROSITE" id="PS50035">
    <property type="entry name" value="PLD"/>
    <property type="match status" value="1"/>
</dbReference>
<keyword evidence="8" id="KW-0472">Membrane</keyword>
<evidence type="ECO:0000256" key="2">
    <source>
        <dbReference type="ARBA" id="ARBA00008664"/>
    </source>
</evidence>
<dbReference type="EMBL" id="JAUJEB010000005">
    <property type="protein sequence ID" value="MDN5214965.1"/>
    <property type="molecule type" value="Genomic_DNA"/>
</dbReference>
<dbReference type="InterPro" id="IPR051406">
    <property type="entry name" value="PLD_domain"/>
</dbReference>
<dbReference type="PANTHER" id="PTHR43856:SF1">
    <property type="entry name" value="MITOCHONDRIAL CARDIOLIPIN HYDROLASE"/>
    <property type="match status" value="1"/>
</dbReference>
<accession>A0ABT8LB23</accession>
<evidence type="ECO:0000256" key="8">
    <source>
        <dbReference type="SAM" id="Phobius"/>
    </source>
</evidence>
<evidence type="ECO:0000256" key="4">
    <source>
        <dbReference type="ARBA" id="ARBA00022801"/>
    </source>
</evidence>
<evidence type="ECO:0000313" key="10">
    <source>
        <dbReference type="EMBL" id="MDN5214965.1"/>
    </source>
</evidence>
<evidence type="ECO:0000256" key="6">
    <source>
        <dbReference type="ARBA" id="ARBA00023098"/>
    </source>
</evidence>
<proteinExistence type="inferred from homology"/>
<dbReference type="Gene3D" id="3.30.870.10">
    <property type="entry name" value="Endonuclease Chain A"/>
    <property type="match status" value="1"/>
</dbReference>
<keyword evidence="8" id="KW-0812">Transmembrane</keyword>
<dbReference type="InterPro" id="IPR001736">
    <property type="entry name" value="PLipase_D/transphosphatidylase"/>
</dbReference>
<dbReference type="RefSeq" id="WP_346760303.1">
    <property type="nucleotide sequence ID" value="NZ_JAUJEB010000005.1"/>
</dbReference>
<sequence length="677" mass="78672">MEILNLFTNKFKRTDNHENTSETKSNKQYSLHDGEEIYNLVLRKIDEAQSAIFVAASWFTDKDLLDALLKKYDDHINIDIKVILDNNKDNFYLPFKQLTDKGGIVKIIKKASSYGRMHNKFCIIDEEKLISGSYNWSKNARTNNDENIIYTEDEQTVVEFLDRFNSLLEEAINFDPYNLHEIEEDVEDSAPVSQIEENISNYEKLITELIYSQVHSYNDEELHELGNERCKCCAGDAENLSQELDNVYTGFLRDLKVSNDKKELIKSNLYEQLERSKGSLELQSQSDISLLEKENRCRRGAIDNEINNLKSEIVTKEAEIDNLKSNKRIGLETKLEDNEIRIKEIISDNYRPKIPLYTFIPNFIFLILVSVYSVIFYSSAAYILIYSQDDAKEEKLNGVIAGSPEIFDGNAIFKAYDKGLVSLLFIILVPIFIMGLIFVINKVAGKWRYFYLFLAIVFIDVFTAYKVAESIHNIEYIKGQTDKTWDFRMVLTDTDFYLIFVFGLLALLTFELLLSHIFKVLDNRNQDIKYDKSRLEIEQLKEKSVAIRDELNEVDHQINLKLAELGIQKENISALEIKISEGQVEIEQKKHGIVSTREHQKLVFENITNINLTKIDNENFTFSAVYVKDRVSVFMRGWKDFLYEQFAVKIAVTKSREADEQVKLWKLNNLKQLAVDN</sequence>
<organism evidence="10 11">
    <name type="scientific">Agaribacillus aureus</name>
    <dbReference type="NCBI Taxonomy" id="3051825"/>
    <lineage>
        <taxon>Bacteria</taxon>
        <taxon>Pseudomonadati</taxon>
        <taxon>Bacteroidota</taxon>
        <taxon>Cytophagia</taxon>
        <taxon>Cytophagales</taxon>
        <taxon>Splendidivirgaceae</taxon>
        <taxon>Agaribacillus</taxon>
    </lineage>
</organism>
<keyword evidence="8" id="KW-1133">Transmembrane helix</keyword>
<comment type="caution">
    <text evidence="10">The sequence shown here is derived from an EMBL/GenBank/DDBJ whole genome shotgun (WGS) entry which is preliminary data.</text>
</comment>
<keyword evidence="4" id="KW-0378">Hydrolase</keyword>
<protein>
    <recommendedName>
        <fullName evidence="3">phospholipase D</fullName>
        <ecNumber evidence="3">3.1.4.4</ecNumber>
    </recommendedName>
</protein>